<dbReference type="AlphaFoldDB" id="A0A402APL2"/>
<keyword evidence="2" id="KW-1185">Reference proteome</keyword>
<reference evidence="2" key="1">
    <citation type="submission" date="2018-12" db="EMBL/GenBank/DDBJ databases">
        <title>Tengunoibacter tsumagoiensis gen. nov., sp. nov., Dictyobacter kobayashii sp. nov., D. alpinus sp. nov., and D. joshuensis sp. nov. and description of Dictyobacteraceae fam. nov. within the order Ktedonobacterales isolated from Tengu-no-mugimeshi.</title>
        <authorList>
            <person name="Wang C.M."/>
            <person name="Zheng Y."/>
            <person name="Sakai Y."/>
            <person name="Toyoda A."/>
            <person name="Minakuchi Y."/>
            <person name="Abe K."/>
            <person name="Yokota A."/>
            <person name="Yabe S."/>
        </authorList>
    </citation>
    <scope>NUCLEOTIDE SEQUENCE [LARGE SCALE GENOMIC DNA]</scope>
    <source>
        <strain evidence="2">Uno11</strain>
    </source>
</reference>
<sequence>MWWWAAAAAHHHTPDLKEWASYGLLVISLFVGGKRLRPPTTTLLT</sequence>
<dbReference type="Proteomes" id="UP000287188">
    <property type="component" value="Unassembled WGS sequence"/>
</dbReference>
<protein>
    <submittedName>
        <fullName evidence="1">Uncharacterized protein</fullName>
    </submittedName>
</protein>
<proteinExistence type="predicted"/>
<accession>A0A402APL2</accession>
<organism evidence="1 2">
    <name type="scientific">Dictyobacter kobayashii</name>
    <dbReference type="NCBI Taxonomy" id="2014872"/>
    <lineage>
        <taxon>Bacteria</taxon>
        <taxon>Bacillati</taxon>
        <taxon>Chloroflexota</taxon>
        <taxon>Ktedonobacteria</taxon>
        <taxon>Ktedonobacterales</taxon>
        <taxon>Dictyobacteraceae</taxon>
        <taxon>Dictyobacter</taxon>
    </lineage>
</organism>
<dbReference type="RefSeq" id="WP_161977608.1">
    <property type="nucleotide sequence ID" value="NZ_BIFS01000001.1"/>
</dbReference>
<dbReference type="EMBL" id="BIFS01000001">
    <property type="protein sequence ID" value="GCE21103.1"/>
    <property type="molecule type" value="Genomic_DNA"/>
</dbReference>
<evidence type="ECO:0000313" key="1">
    <source>
        <dbReference type="EMBL" id="GCE21103.1"/>
    </source>
</evidence>
<name>A0A402APL2_9CHLR</name>
<evidence type="ECO:0000313" key="2">
    <source>
        <dbReference type="Proteomes" id="UP000287188"/>
    </source>
</evidence>
<gene>
    <name evidence="1" type="ORF">KDK_49030</name>
</gene>
<comment type="caution">
    <text evidence="1">The sequence shown here is derived from an EMBL/GenBank/DDBJ whole genome shotgun (WGS) entry which is preliminary data.</text>
</comment>